<keyword evidence="4 5" id="KW-0274">FAD</keyword>
<evidence type="ECO:0000256" key="1">
    <source>
        <dbReference type="ARBA" id="ARBA00001974"/>
    </source>
</evidence>
<dbReference type="KEGG" id="amd:AMED_6837"/>
<evidence type="ECO:0000313" key="9">
    <source>
        <dbReference type="EMBL" id="ADJ48560.1"/>
    </source>
</evidence>
<keyword evidence="3 6" id="KW-0285">Flavoprotein</keyword>
<gene>
    <name evidence="9" type="primary">betA</name>
    <name evidence="9" type="ordered locus">AMED_6837</name>
</gene>
<dbReference type="OrthoDB" id="9785276at2"/>
<dbReference type="Pfam" id="PF05199">
    <property type="entry name" value="GMC_oxred_C"/>
    <property type="match status" value="1"/>
</dbReference>
<dbReference type="PROSITE" id="PS00623">
    <property type="entry name" value="GMC_OXRED_1"/>
    <property type="match status" value="1"/>
</dbReference>
<sequence length="521" mass="56178">MYDYVIVGAGSAGCVLAARLSEDPDVTVCVIEAGSYDTAENIHIPAAFGELFRTRYDWDYDTHEEPELNRRRIFHPRGKVLGGTSSINAMLYLRANKLDYDGWGQPGWTYDEILPYFKRSEDNERGADEFHGVGGPMSVSDGRSKNIQSRAFIESALQAGFAENADFNGKTQDGFGFFQVTQRNGRRCSTAVAYLHPALGRPNLTLETNLQVHRVLIENGRATGVTGHRGDDTVTIRAGREVILSGGAYNSPHLLMHSGIGPADHLNLLGIDVQVDNPEVGTNLQDHPIVPLIYSHDLPVSLLIAEEPQYIKEFEEHGTGPLTSNGPECGGYVRTDSGLPAPDVAFFTGPLMFADSGLGLPTGHAITYGPVLLTQGSRGAVTLDSNDPTTKPKIQHSYFSADGDLDVAVAGVRIGMEIARQRALSPYTKTHYRAPESDSDKDVRAYVRAYTHSIFHGTGTCSIGKVVDPELRVKGVEGLRVADVSVMPTPGRGAPNATAIAIGEKAADLLLGRPALPKSPA</sequence>
<dbReference type="InterPro" id="IPR036188">
    <property type="entry name" value="FAD/NAD-bd_sf"/>
</dbReference>
<evidence type="ECO:0000256" key="2">
    <source>
        <dbReference type="ARBA" id="ARBA00010790"/>
    </source>
</evidence>
<reference evidence="9 10" key="1">
    <citation type="journal article" date="2010" name="Cell Res.">
        <title>Complete genome sequence of the rifamycin SV-producing Amycolatopsis mediterranei U32 revealed its genetic characteristics in phylogeny and metabolism.</title>
        <authorList>
            <person name="Zhao W."/>
            <person name="Zhong Y."/>
            <person name="Yuan H."/>
            <person name="Wang J."/>
            <person name="Zheng H."/>
            <person name="Wang Y."/>
            <person name="Cen X."/>
            <person name="Xu F."/>
            <person name="Bai J."/>
            <person name="Han X."/>
            <person name="Lu G."/>
            <person name="Zhu Y."/>
            <person name="Shao Z."/>
            <person name="Yan H."/>
            <person name="Li C."/>
            <person name="Peng N."/>
            <person name="Zhang Z."/>
            <person name="Zhang Y."/>
            <person name="Lin W."/>
            <person name="Fan Y."/>
            <person name="Qin Z."/>
            <person name="Hu Y."/>
            <person name="Zhu B."/>
            <person name="Wang S."/>
            <person name="Ding X."/>
            <person name="Zhao G.P."/>
        </authorList>
    </citation>
    <scope>NUCLEOTIDE SEQUENCE [LARGE SCALE GENOMIC DNA]</scope>
    <source>
        <strain evidence="10">U-32</strain>
    </source>
</reference>
<proteinExistence type="inferred from homology"/>
<evidence type="ECO:0000313" key="10">
    <source>
        <dbReference type="Proteomes" id="UP000000328"/>
    </source>
</evidence>
<comment type="cofactor">
    <cofactor evidence="1 5">
        <name>FAD</name>
        <dbReference type="ChEBI" id="CHEBI:57692"/>
    </cofactor>
</comment>
<feature type="binding site" evidence="5">
    <location>
        <position position="212"/>
    </location>
    <ligand>
        <name>FAD</name>
        <dbReference type="ChEBI" id="CHEBI:57692"/>
    </ligand>
</feature>
<dbReference type="SUPFAM" id="SSF51905">
    <property type="entry name" value="FAD/NAD(P)-binding domain"/>
    <property type="match status" value="1"/>
</dbReference>
<dbReference type="SUPFAM" id="SSF54373">
    <property type="entry name" value="FAD-linked reductases, C-terminal domain"/>
    <property type="match status" value="1"/>
</dbReference>
<dbReference type="InterPro" id="IPR000172">
    <property type="entry name" value="GMC_OxRdtase_N"/>
</dbReference>
<dbReference type="Gene3D" id="3.50.50.60">
    <property type="entry name" value="FAD/NAD(P)-binding domain"/>
    <property type="match status" value="1"/>
</dbReference>
<evidence type="ECO:0000256" key="6">
    <source>
        <dbReference type="RuleBase" id="RU003968"/>
    </source>
</evidence>
<evidence type="ECO:0000256" key="3">
    <source>
        <dbReference type="ARBA" id="ARBA00022630"/>
    </source>
</evidence>
<feature type="binding site" evidence="5">
    <location>
        <position position="84"/>
    </location>
    <ligand>
        <name>FAD</name>
        <dbReference type="ChEBI" id="CHEBI:57692"/>
    </ligand>
</feature>
<evidence type="ECO:0000256" key="5">
    <source>
        <dbReference type="PIRSR" id="PIRSR000137-2"/>
    </source>
</evidence>
<dbReference type="GO" id="GO:0016614">
    <property type="term" value="F:oxidoreductase activity, acting on CH-OH group of donors"/>
    <property type="evidence" value="ECO:0007669"/>
    <property type="project" value="InterPro"/>
</dbReference>
<dbReference type="Gene3D" id="3.30.560.10">
    <property type="entry name" value="Glucose Oxidase, domain 3"/>
    <property type="match status" value="1"/>
</dbReference>
<dbReference type="GO" id="GO:0050660">
    <property type="term" value="F:flavin adenine dinucleotide binding"/>
    <property type="evidence" value="ECO:0007669"/>
    <property type="project" value="InterPro"/>
</dbReference>
<organism evidence="9 10">
    <name type="scientific">Amycolatopsis mediterranei (strain U-32)</name>
    <dbReference type="NCBI Taxonomy" id="749927"/>
    <lineage>
        <taxon>Bacteria</taxon>
        <taxon>Bacillati</taxon>
        <taxon>Actinomycetota</taxon>
        <taxon>Actinomycetes</taxon>
        <taxon>Pseudonocardiales</taxon>
        <taxon>Pseudonocardiaceae</taxon>
        <taxon>Amycolatopsis</taxon>
    </lineage>
</organism>
<comment type="similarity">
    <text evidence="2 6">Belongs to the GMC oxidoreductase family.</text>
</comment>
<dbReference type="PATRIC" id="fig|749927.5.peg.7112"/>
<dbReference type="Proteomes" id="UP000000328">
    <property type="component" value="Chromosome"/>
</dbReference>
<dbReference type="PIRSF" id="PIRSF000137">
    <property type="entry name" value="Alcohol_oxidase"/>
    <property type="match status" value="1"/>
</dbReference>
<feature type="domain" description="Glucose-methanol-choline oxidoreductase N-terminal" evidence="8">
    <location>
        <begin position="247"/>
        <end position="261"/>
    </location>
</feature>
<protein>
    <submittedName>
        <fullName evidence="9">Choline dehydrogenase</fullName>
    </submittedName>
</protein>
<dbReference type="AlphaFoldDB" id="A0A0H3DC76"/>
<evidence type="ECO:0000256" key="4">
    <source>
        <dbReference type="ARBA" id="ARBA00022827"/>
    </source>
</evidence>
<feature type="binding site" evidence="5">
    <location>
        <position position="80"/>
    </location>
    <ligand>
        <name>FAD</name>
        <dbReference type="ChEBI" id="CHEBI:57692"/>
    </ligand>
</feature>
<dbReference type="PANTHER" id="PTHR11552:SF147">
    <property type="entry name" value="CHOLINE DEHYDROGENASE, MITOCHONDRIAL"/>
    <property type="match status" value="1"/>
</dbReference>
<dbReference type="PANTHER" id="PTHR11552">
    <property type="entry name" value="GLUCOSE-METHANOL-CHOLINE GMC OXIDOREDUCTASE"/>
    <property type="match status" value="1"/>
</dbReference>
<evidence type="ECO:0000259" key="8">
    <source>
        <dbReference type="PROSITE" id="PS00624"/>
    </source>
</evidence>
<dbReference type="PROSITE" id="PS00624">
    <property type="entry name" value="GMC_OXRED_2"/>
    <property type="match status" value="1"/>
</dbReference>
<dbReference type="HOGENOM" id="CLU_002865_7_2_11"/>
<evidence type="ECO:0000259" key="7">
    <source>
        <dbReference type="PROSITE" id="PS00623"/>
    </source>
</evidence>
<dbReference type="eggNOG" id="COG2303">
    <property type="taxonomic scope" value="Bacteria"/>
</dbReference>
<dbReference type="EMBL" id="CP002000">
    <property type="protein sequence ID" value="ADJ48560.1"/>
    <property type="molecule type" value="Genomic_DNA"/>
</dbReference>
<name>A0A0H3DC76_AMYMU</name>
<dbReference type="InterPro" id="IPR007867">
    <property type="entry name" value="GMC_OxRtase_C"/>
</dbReference>
<accession>A0A0H3DC76</accession>
<dbReference type="Pfam" id="PF00732">
    <property type="entry name" value="GMC_oxred_N"/>
    <property type="match status" value="1"/>
</dbReference>
<feature type="domain" description="Glucose-methanol-choline oxidoreductase N-terminal" evidence="7">
    <location>
        <begin position="78"/>
        <end position="101"/>
    </location>
</feature>
<dbReference type="InterPro" id="IPR012132">
    <property type="entry name" value="GMC_OxRdtase"/>
</dbReference>